<feature type="domain" description="Transketolase-like pyrimidine-binding" evidence="7">
    <location>
        <begin position="568"/>
        <end position="771"/>
    </location>
</feature>
<dbReference type="EC" id="1.2.4.2" evidence="8"/>
<evidence type="ECO:0000313" key="8">
    <source>
        <dbReference type="EMBL" id="CAE1291232.1"/>
    </source>
</evidence>
<evidence type="ECO:0000259" key="7">
    <source>
        <dbReference type="SMART" id="SM00861"/>
    </source>
</evidence>
<feature type="transmembrane region" description="Helical" evidence="6">
    <location>
        <begin position="59"/>
        <end position="77"/>
    </location>
</feature>
<dbReference type="InterPro" id="IPR011603">
    <property type="entry name" value="2oxoglutarate_DH_E1"/>
</dbReference>
<evidence type="ECO:0000256" key="1">
    <source>
        <dbReference type="ARBA" id="ARBA00001964"/>
    </source>
</evidence>
<evidence type="ECO:0000256" key="3">
    <source>
        <dbReference type="ARBA" id="ARBA00022946"/>
    </source>
</evidence>
<evidence type="ECO:0000256" key="2">
    <source>
        <dbReference type="ARBA" id="ARBA00006936"/>
    </source>
</evidence>
<feature type="transmembrane region" description="Helical" evidence="6">
    <location>
        <begin position="111"/>
        <end position="137"/>
    </location>
</feature>
<dbReference type="Gene3D" id="3.40.50.12470">
    <property type="match status" value="1"/>
</dbReference>
<dbReference type="Proteomes" id="UP000597762">
    <property type="component" value="Unassembled WGS sequence"/>
</dbReference>
<dbReference type="InterPro" id="IPR029061">
    <property type="entry name" value="THDP-binding"/>
</dbReference>
<keyword evidence="6" id="KW-0472">Membrane</keyword>
<dbReference type="OrthoDB" id="413077at2759"/>
<proteinExistence type="inferred from homology"/>
<sequence length="916" mass="104789">MDQPSCLLHPSTFWPIDWLCRQLIHSYNSLFFYFSFFYFSFFSFFSTFLSFLFSTFLSFFFSTFLSFLFSTFLSFLFSTFLSFFYFSFFFSTFLFLFFYFSFFFFSFHFSFVLFLPFFLPFFLFLFFSSFSFLFLFFMTEEEREWFAEAFETRDSIELSPERQTALAKLMLKCQAFDHFLASKFTTVKRYGGEGCESMMAAFDEIFSQSAQCGISDIVMCMPHRGRLNFLTTMLDFPPVRMFQKMKGLTELPPNAKGSGDVLSHLYTSKDLKYDNKTLHLSLIPNPSHLEANNPVAVGKVRAKMQSLKQGDYSEDTDASKGNEILCFQVHGDASFSAQGIIGETFSFAECPHFTVGGNIHLVVNNQIGFTTESSRGRSSFYCTDQAKINGYPVLHVNADDIKAVVQASHIAVSYRQKFGRDVLIDLICFRRWGHNELDDPMFTQPIMYKAVENRHSIPDIFAKEVVEKNFSTQEDLDNSLKEWRSFLDKNFSQMDSYVPEQFHLLKQWNGYFQATNAITHWDTGVNTDLLKFIGVKSVEIPENINIHPTIQKTHIDRRKQKMIDGTDLDWGTSESLAIGSLLYQGFNVRISGQDVGRGTFSHRHAMIVDQTTDDIIIPLNHMVPSQTGKFEVANSVLSEEAVLGFEYGMSLENPKNLVIWEAQFGDFFNGAQPIIDTYVTSGETKWLLQSGIVMLLPHGFDGAGPEHSSCRMERFLQLCDSREDGVDGDDVNMEIVNPTTAAQYFHLLRRQMVRNYRKPLIVVAPKVLLRLSAAAAKLSDMAPGTTFQPVFGDGTLKPEAVTRIVFCSGKHYYALLKQREVTNSQTTAIIRLESLCPFPVEALKKEIEKYKNATKFIWSQEEHRNMGAWTFVAPRFSNLLACKLQYAGRGHLATAAVGIAQVHQKEIQQLLDATFQ</sequence>
<dbReference type="SUPFAM" id="SSF52518">
    <property type="entry name" value="Thiamin diphosphate-binding fold (THDP-binding)"/>
    <property type="match status" value="2"/>
</dbReference>
<dbReference type="SMART" id="SM00861">
    <property type="entry name" value="Transket_pyr"/>
    <property type="match status" value="1"/>
</dbReference>
<dbReference type="PIRSF" id="PIRSF000157">
    <property type="entry name" value="Oxoglu_dh_E1"/>
    <property type="match status" value="1"/>
</dbReference>
<reference evidence="8" key="1">
    <citation type="submission" date="2021-01" db="EMBL/GenBank/DDBJ databases">
        <authorList>
            <person name="Li R."/>
            <person name="Bekaert M."/>
        </authorList>
    </citation>
    <scope>NUCLEOTIDE SEQUENCE</scope>
    <source>
        <strain evidence="8">Farmed</strain>
    </source>
</reference>
<dbReference type="Gene3D" id="3.40.50.970">
    <property type="match status" value="1"/>
</dbReference>
<dbReference type="GO" id="GO:0004591">
    <property type="term" value="F:oxoglutarate dehydrogenase (succinyl-transferring) activity"/>
    <property type="evidence" value="ECO:0007669"/>
    <property type="project" value="UniProtKB-EC"/>
</dbReference>
<dbReference type="InterPro" id="IPR042179">
    <property type="entry name" value="KGD_C_sf"/>
</dbReference>
<gene>
    <name evidence="8" type="ORF">SPHA_48638</name>
</gene>
<evidence type="ECO:0000256" key="4">
    <source>
        <dbReference type="ARBA" id="ARBA00023002"/>
    </source>
</evidence>
<feature type="transmembrane region" description="Helical" evidence="6">
    <location>
        <begin position="30"/>
        <end position="53"/>
    </location>
</feature>
<keyword evidence="9" id="KW-1185">Reference proteome</keyword>
<dbReference type="InterPro" id="IPR001017">
    <property type="entry name" value="DH_E1"/>
</dbReference>
<dbReference type="Gene3D" id="3.40.50.11610">
    <property type="entry name" value="Multifunctional 2-oxoglutarate metabolism enzyme, C-terminal domain"/>
    <property type="match status" value="1"/>
</dbReference>
<comment type="similarity">
    <text evidence="2">Belongs to the alpha-ketoglutarate dehydrogenase family.</text>
</comment>
<feature type="transmembrane region" description="Helical" evidence="6">
    <location>
        <begin position="84"/>
        <end position="105"/>
    </location>
</feature>
<dbReference type="CDD" id="cd02016">
    <property type="entry name" value="TPP_E1_OGDC_like"/>
    <property type="match status" value="1"/>
</dbReference>
<evidence type="ECO:0000256" key="6">
    <source>
        <dbReference type="SAM" id="Phobius"/>
    </source>
</evidence>
<dbReference type="AlphaFoldDB" id="A0A812D8W3"/>
<evidence type="ECO:0000313" key="9">
    <source>
        <dbReference type="Proteomes" id="UP000597762"/>
    </source>
</evidence>
<keyword evidence="3" id="KW-0809">Transit peptide</keyword>
<name>A0A812D8W3_ACAPH</name>
<dbReference type="InterPro" id="IPR005475">
    <property type="entry name" value="Transketolase-like_Pyr-bd"/>
</dbReference>
<dbReference type="Pfam" id="PF16870">
    <property type="entry name" value="OxoGdeHyase_C"/>
    <property type="match status" value="1"/>
</dbReference>
<dbReference type="EMBL" id="CAHIKZ030002722">
    <property type="protein sequence ID" value="CAE1291232.1"/>
    <property type="molecule type" value="Genomic_DNA"/>
</dbReference>
<evidence type="ECO:0000256" key="5">
    <source>
        <dbReference type="ARBA" id="ARBA00023052"/>
    </source>
</evidence>
<dbReference type="NCBIfam" id="NF006914">
    <property type="entry name" value="PRK09404.1"/>
    <property type="match status" value="1"/>
</dbReference>
<keyword evidence="6" id="KW-0812">Transmembrane</keyword>
<accession>A0A812D8W3</accession>
<protein>
    <submittedName>
        <fullName evidence="8">DHKTD1</fullName>
        <ecNumber evidence="8">1.2.4.2</ecNumber>
    </submittedName>
</protein>
<comment type="caution">
    <text evidence="8">The sequence shown here is derived from an EMBL/GenBank/DDBJ whole genome shotgun (WGS) entry which is preliminary data.</text>
</comment>
<keyword evidence="4 8" id="KW-0560">Oxidoreductase</keyword>
<keyword evidence="6" id="KW-1133">Transmembrane helix</keyword>
<dbReference type="Pfam" id="PF02779">
    <property type="entry name" value="Transket_pyr"/>
    <property type="match status" value="1"/>
</dbReference>
<dbReference type="GO" id="GO:0030976">
    <property type="term" value="F:thiamine pyrophosphate binding"/>
    <property type="evidence" value="ECO:0007669"/>
    <property type="project" value="InterPro"/>
</dbReference>
<dbReference type="InterPro" id="IPR031717">
    <property type="entry name" value="ODO-1/KGD_C"/>
</dbReference>
<dbReference type="PANTHER" id="PTHR23152:SF4">
    <property type="entry name" value="2-OXOADIPATE DEHYDROGENASE COMPLEX COMPONENT E1"/>
    <property type="match status" value="1"/>
</dbReference>
<keyword evidence="5" id="KW-0786">Thiamine pyrophosphate</keyword>
<dbReference type="NCBIfam" id="TIGR00239">
    <property type="entry name" value="2oxo_dh_E1"/>
    <property type="match status" value="1"/>
</dbReference>
<dbReference type="Pfam" id="PF00676">
    <property type="entry name" value="E1_dh"/>
    <property type="match status" value="1"/>
</dbReference>
<comment type="cofactor">
    <cofactor evidence="1">
        <name>thiamine diphosphate</name>
        <dbReference type="ChEBI" id="CHEBI:58937"/>
    </cofactor>
</comment>
<organism evidence="8 9">
    <name type="scientific">Acanthosepion pharaonis</name>
    <name type="common">Pharaoh cuttlefish</name>
    <name type="synonym">Sepia pharaonis</name>
    <dbReference type="NCBI Taxonomy" id="158019"/>
    <lineage>
        <taxon>Eukaryota</taxon>
        <taxon>Metazoa</taxon>
        <taxon>Spiralia</taxon>
        <taxon>Lophotrochozoa</taxon>
        <taxon>Mollusca</taxon>
        <taxon>Cephalopoda</taxon>
        <taxon>Coleoidea</taxon>
        <taxon>Decapodiformes</taxon>
        <taxon>Sepiida</taxon>
        <taxon>Sepiina</taxon>
        <taxon>Sepiidae</taxon>
        <taxon>Acanthosepion</taxon>
    </lineage>
</organism>
<dbReference type="PANTHER" id="PTHR23152">
    <property type="entry name" value="2-OXOGLUTARATE DEHYDROGENASE"/>
    <property type="match status" value="1"/>
</dbReference>